<dbReference type="Pfam" id="PF00288">
    <property type="entry name" value="GHMP_kinases_N"/>
    <property type="match status" value="1"/>
</dbReference>
<evidence type="ECO:0000256" key="1">
    <source>
        <dbReference type="ARBA" id="ARBA00022777"/>
    </source>
</evidence>
<dbReference type="InterPro" id="IPR006204">
    <property type="entry name" value="GHMP_kinase_N_dom"/>
</dbReference>
<proteinExistence type="predicted"/>
<comment type="caution">
    <text evidence="4">The sequence shown here is derived from an EMBL/GenBank/DDBJ whole genome shotgun (WGS) entry which is preliminary data.</text>
</comment>
<dbReference type="SUPFAM" id="SSF54211">
    <property type="entry name" value="Ribosomal protein S5 domain 2-like"/>
    <property type="match status" value="1"/>
</dbReference>
<dbReference type="RefSeq" id="WP_089441428.1">
    <property type="nucleotide sequence ID" value="NZ_PVFG01000121.1"/>
</dbReference>
<evidence type="ECO:0000259" key="2">
    <source>
        <dbReference type="Pfam" id="PF00288"/>
    </source>
</evidence>
<sequence length="300" mass="32788">MAVLSEQADALRNDGHLSPFPKGECHGTFGELMQGVLPDDRHFLVTLPVNLKSIVEFEITHSDHVAVDVGFKTKACRAVQDYLRLHDLPPGGMLHFKSMFAVGKGLASSSADMVASIRAAASAYGRTPTPETIESILRFIEPTDGVMYDGIVSFYHREVKLDEQLGKTPALMIVSADRGGECDTIEFNRKKRDPPAEVRDEYRSMLARMKTAIRTSDLHALGEIATRSCELSQAFNPHPHIPVLRKLRAETGALGLAATHSGTCVGLLYDANAADTADAAAYARKRLHALRIESTQYTTV</sequence>
<name>A0A2S5E520_9BURK</name>
<evidence type="ECO:0000313" key="4">
    <source>
        <dbReference type="EMBL" id="POZ86408.1"/>
    </source>
</evidence>
<evidence type="ECO:0000313" key="5">
    <source>
        <dbReference type="Proteomes" id="UP000238655"/>
    </source>
</evidence>
<protein>
    <submittedName>
        <fullName evidence="4">GHMP kinase</fullName>
    </submittedName>
</protein>
<dbReference type="Pfam" id="PF08544">
    <property type="entry name" value="GHMP_kinases_C"/>
    <property type="match status" value="1"/>
</dbReference>
<dbReference type="InterPro" id="IPR013750">
    <property type="entry name" value="GHMP_kinase_C_dom"/>
</dbReference>
<keyword evidence="1 4" id="KW-0418">Kinase</keyword>
<dbReference type="AlphaFoldDB" id="A0A2S5E520"/>
<accession>A0A2S5E520</accession>
<dbReference type="Gene3D" id="3.30.230.10">
    <property type="match status" value="1"/>
</dbReference>
<organism evidence="4 5">
    <name type="scientific">Burkholderia contaminans</name>
    <dbReference type="NCBI Taxonomy" id="488447"/>
    <lineage>
        <taxon>Bacteria</taxon>
        <taxon>Pseudomonadati</taxon>
        <taxon>Pseudomonadota</taxon>
        <taxon>Betaproteobacteria</taxon>
        <taxon>Burkholderiales</taxon>
        <taxon>Burkholderiaceae</taxon>
        <taxon>Burkholderia</taxon>
        <taxon>Burkholderia cepacia complex</taxon>
    </lineage>
</organism>
<feature type="domain" description="GHMP kinase N-terminal" evidence="2">
    <location>
        <begin position="75"/>
        <end position="141"/>
    </location>
</feature>
<dbReference type="InterPro" id="IPR020568">
    <property type="entry name" value="Ribosomal_Su5_D2-typ_SF"/>
</dbReference>
<keyword evidence="1 4" id="KW-0808">Transferase</keyword>
<dbReference type="InterPro" id="IPR012363">
    <property type="entry name" value="PduX"/>
</dbReference>
<dbReference type="Proteomes" id="UP000238655">
    <property type="component" value="Chromosome 2"/>
</dbReference>
<dbReference type="InterPro" id="IPR014721">
    <property type="entry name" value="Ribsml_uS5_D2-typ_fold_subgr"/>
</dbReference>
<dbReference type="GO" id="GO:0005524">
    <property type="term" value="F:ATP binding"/>
    <property type="evidence" value="ECO:0007669"/>
    <property type="project" value="InterPro"/>
</dbReference>
<evidence type="ECO:0000259" key="3">
    <source>
        <dbReference type="Pfam" id="PF08544"/>
    </source>
</evidence>
<dbReference type="GO" id="GO:0016301">
    <property type="term" value="F:kinase activity"/>
    <property type="evidence" value="ECO:0007669"/>
    <property type="project" value="UniProtKB-KW"/>
</dbReference>
<reference evidence="4 5" key="1">
    <citation type="submission" date="2018-01" db="EMBL/GenBank/DDBJ databases">
        <title>Successful Treatment of Persistent Burkholderia cepacia Bacteremia with Ceftazidime-Avibactam.</title>
        <authorList>
            <person name="Tamma P."/>
            <person name="Fan Y."/>
            <person name="Bergman Y."/>
            <person name="Sick-Samuels A."/>
            <person name="Hsu A."/>
            <person name="Timp W."/>
            <person name="Simner P."/>
        </authorList>
    </citation>
    <scope>NUCLEOTIDE SEQUENCE [LARGE SCALE GENOMIC DNA]</scope>
    <source>
        <strain evidence="4 5">170816</strain>
    </source>
</reference>
<dbReference type="PIRSF" id="PIRSF033887">
    <property type="entry name" value="PduX"/>
    <property type="match status" value="1"/>
</dbReference>
<dbReference type="EMBL" id="PQVP01000001">
    <property type="protein sequence ID" value="POZ86408.1"/>
    <property type="molecule type" value="Genomic_DNA"/>
</dbReference>
<feature type="domain" description="GHMP kinase C-terminal" evidence="3">
    <location>
        <begin position="209"/>
        <end position="277"/>
    </location>
</feature>
<gene>
    <name evidence="4" type="ORF">C3743_07930</name>
</gene>